<sequence>MTETNVPFGVEQANAYFNARRIKRGKKKSTTHANTKGVSTKGRVARNLKGPAHVGQQTDGGSGSAGDANSDEEEDKKLVLPPRGEMLTVLKQADEREATRRAANHKYALPRFEQHFPLWRSQLLAGQNLLFYGVGSKVALLQCQDIMKLTLKDPREVLPQVYLVIHSIDGLAMRTPEVQTCLSWLGSAPFISIVASIDQINGSSIWREEDSLRFQWISQSINTCMPYSDEIELQLTKQSKTTDQSSSGIKFILQSLTPTDVATLQVVAQHQLAAGGKFTTSSRRKTDAHADYQKVYDVCRKRLQHQTILAMKNSIKCLEDHGLVKLFRVRNSEKLQIPLPEQLIKAEILGMPDDATTGKAKLQ</sequence>
<evidence type="ECO:0000259" key="3">
    <source>
        <dbReference type="Pfam" id="PF04084"/>
    </source>
</evidence>
<dbReference type="STRING" id="431595.K3WJN7"/>
<dbReference type="VEuPathDB" id="FungiDB:PYU1_G005168"/>
<reference evidence="5" key="2">
    <citation type="submission" date="2010-04" db="EMBL/GenBank/DDBJ databases">
        <authorList>
            <person name="Buell R."/>
            <person name="Hamilton J."/>
            <person name="Hostetler J."/>
        </authorList>
    </citation>
    <scope>NUCLEOTIDE SEQUENCE [LARGE SCALE GENOMIC DNA]</scope>
    <source>
        <strain evidence="5">DAOM:BR144</strain>
    </source>
</reference>
<dbReference type="InParanoid" id="K3WJN7"/>
<dbReference type="GO" id="GO:0006260">
    <property type="term" value="P:DNA replication"/>
    <property type="evidence" value="ECO:0007669"/>
    <property type="project" value="UniProtKB-UniRule"/>
</dbReference>
<evidence type="ECO:0000313" key="5">
    <source>
        <dbReference type="Proteomes" id="UP000019132"/>
    </source>
</evidence>
<dbReference type="GO" id="GO:0003688">
    <property type="term" value="F:DNA replication origin binding"/>
    <property type="evidence" value="ECO:0007669"/>
    <property type="project" value="UniProtKB-UniRule"/>
</dbReference>
<reference evidence="5" key="1">
    <citation type="journal article" date="2010" name="Genome Biol.">
        <title>Genome sequence of the necrotrophic plant pathogen Pythium ultimum reveals original pathogenicity mechanisms and effector repertoire.</title>
        <authorList>
            <person name="Levesque C.A."/>
            <person name="Brouwer H."/>
            <person name="Cano L."/>
            <person name="Hamilton J.P."/>
            <person name="Holt C."/>
            <person name="Huitema E."/>
            <person name="Raffaele S."/>
            <person name="Robideau G.P."/>
            <person name="Thines M."/>
            <person name="Win J."/>
            <person name="Zerillo M.M."/>
            <person name="Beakes G.W."/>
            <person name="Boore J.L."/>
            <person name="Busam D."/>
            <person name="Dumas B."/>
            <person name="Ferriera S."/>
            <person name="Fuerstenberg S.I."/>
            <person name="Gachon C.M."/>
            <person name="Gaulin E."/>
            <person name="Govers F."/>
            <person name="Grenville-Briggs L."/>
            <person name="Horner N."/>
            <person name="Hostetler J."/>
            <person name="Jiang R.H."/>
            <person name="Johnson J."/>
            <person name="Krajaejun T."/>
            <person name="Lin H."/>
            <person name="Meijer H.J."/>
            <person name="Moore B."/>
            <person name="Morris P."/>
            <person name="Phuntmart V."/>
            <person name="Puiu D."/>
            <person name="Shetty J."/>
            <person name="Stajich J.E."/>
            <person name="Tripathy S."/>
            <person name="Wawra S."/>
            <person name="van West P."/>
            <person name="Whitty B.R."/>
            <person name="Coutinho P.M."/>
            <person name="Henrissat B."/>
            <person name="Martin F."/>
            <person name="Thomas P.D."/>
            <person name="Tyler B.M."/>
            <person name="De Vries R.P."/>
            <person name="Kamoun S."/>
            <person name="Yandell M."/>
            <person name="Tisserat N."/>
            <person name="Buell C.R."/>
        </authorList>
    </citation>
    <scope>NUCLEOTIDE SEQUENCE</scope>
    <source>
        <strain evidence="5">DAOM:BR144</strain>
    </source>
</reference>
<name>K3WJN7_GLOUD</name>
<evidence type="ECO:0000256" key="2">
    <source>
        <dbReference type="SAM" id="MobiDB-lite"/>
    </source>
</evidence>
<dbReference type="PANTHER" id="PTHR14052:SF0">
    <property type="entry name" value="ORIGIN RECOGNITION COMPLEX SUBUNIT 2"/>
    <property type="match status" value="1"/>
</dbReference>
<protein>
    <recommendedName>
        <fullName evidence="1">Origin recognition complex subunit 2</fullName>
    </recommendedName>
</protein>
<dbReference type="Pfam" id="PF04084">
    <property type="entry name" value="RecA-like_ORC2"/>
    <property type="match status" value="1"/>
</dbReference>
<dbReference type="eggNOG" id="KOG2928">
    <property type="taxonomic scope" value="Eukaryota"/>
</dbReference>
<dbReference type="InterPro" id="IPR056772">
    <property type="entry name" value="RecA-like_ORC2"/>
</dbReference>
<evidence type="ECO:0000256" key="1">
    <source>
        <dbReference type="RuleBase" id="RU368084"/>
    </source>
</evidence>
<dbReference type="HOGENOM" id="CLU_018596_1_0_1"/>
<evidence type="ECO:0000313" key="4">
    <source>
        <dbReference type="EnsemblProtists" id="PYU1_T005179"/>
    </source>
</evidence>
<dbReference type="AlphaFoldDB" id="K3WJN7"/>
<comment type="subcellular location">
    <subcellularLocation>
        <location evidence="1">Nucleus</location>
    </subcellularLocation>
</comment>
<feature type="region of interest" description="Disordered" evidence="2">
    <location>
        <begin position="23"/>
        <end position="79"/>
    </location>
</feature>
<keyword evidence="5" id="KW-1185">Reference proteome</keyword>
<comment type="function">
    <text evidence="1">Component of the origin recognition complex (ORC) that binds origins of replication. DNA-binding is ATP-dependent. ORC is required to assemble the pre-replication complex necessary to initiate DNA replication.</text>
</comment>
<reference evidence="4" key="3">
    <citation type="submission" date="2015-02" db="UniProtKB">
        <authorList>
            <consortium name="EnsemblProtists"/>
        </authorList>
    </citation>
    <scope>IDENTIFICATION</scope>
    <source>
        <strain evidence="4">DAOM BR144</strain>
    </source>
</reference>
<dbReference type="InterPro" id="IPR007220">
    <property type="entry name" value="ORC2"/>
</dbReference>
<dbReference type="EMBL" id="GL376564">
    <property type="status" value="NOT_ANNOTATED_CDS"/>
    <property type="molecule type" value="Genomic_DNA"/>
</dbReference>
<dbReference type="OMA" id="WETHCCK"/>
<dbReference type="EnsemblProtists" id="PYU1_T005179">
    <property type="protein sequence ID" value="PYU1_T005179"/>
    <property type="gene ID" value="PYU1_G005168"/>
</dbReference>
<proteinExistence type="inferred from homology"/>
<dbReference type="GO" id="GO:0005664">
    <property type="term" value="C:nuclear origin of replication recognition complex"/>
    <property type="evidence" value="ECO:0007669"/>
    <property type="project" value="UniProtKB-UniRule"/>
</dbReference>
<keyword evidence="1" id="KW-0235">DNA replication</keyword>
<keyword evidence="1" id="KW-0539">Nucleus</keyword>
<dbReference type="PANTHER" id="PTHR14052">
    <property type="entry name" value="ORIGIN RECOGNITION COMPLEX SUBUNIT 2"/>
    <property type="match status" value="1"/>
</dbReference>
<accession>K3WJN7</accession>
<organism evidence="4 5">
    <name type="scientific">Globisporangium ultimum (strain ATCC 200006 / CBS 805.95 / DAOM BR144)</name>
    <name type="common">Pythium ultimum</name>
    <dbReference type="NCBI Taxonomy" id="431595"/>
    <lineage>
        <taxon>Eukaryota</taxon>
        <taxon>Sar</taxon>
        <taxon>Stramenopiles</taxon>
        <taxon>Oomycota</taxon>
        <taxon>Peronosporomycetes</taxon>
        <taxon>Pythiales</taxon>
        <taxon>Pythiaceae</taxon>
        <taxon>Globisporangium</taxon>
    </lineage>
</organism>
<comment type="subunit">
    <text evidence="1">Component of the origin recognition complex (ORC).</text>
</comment>
<dbReference type="Proteomes" id="UP000019132">
    <property type="component" value="Unassembled WGS sequence"/>
</dbReference>
<feature type="domain" description="Origin recognition complex subunit 2 RecA-like" evidence="3">
    <location>
        <begin position="142"/>
        <end position="218"/>
    </location>
</feature>
<comment type="similarity">
    <text evidence="1">Belongs to the ORC2 family.</text>
</comment>